<evidence type="ECO:0000313" key="3">
    <source>
        <dbReference type="Proteomes" id="UP001519460"/>
    </source>
</evidence>
<dbReference type="EMBL" id="JACVVK020000028">
    <property type="protein sequence ID" value="KAK7502080.1"/>
    <property type="molecule type" value="Genomic_DNA"/>
</dbReference>
<sequence>MILNLRDALWCHEGNAASASGQTRMEVEAGFGVKKVKWQINLDKPRLTGELRKKRRFTRNRQAMRITRQPAVQEHHCSSPVQH</sequence>
<feature type="region of interest" description="Disordered" evidence="1">
    <location>
        <begin position="63"/>
        <end position="83"/>
    </location>
</feature>
<dbReference type="Proteomes" id="UP001519460">
    <property type="component" value="Unassembled WGS sequence"/>
</dbReference>
<protein>
    <submittedName>
        <fullName evidence="2">Uncharacterized protein</fullName>
    </submittedName>
</protein>
<evidence type="ECO:0000313" key="2">
    <source>
        <dbReference type="EMBL" id="KAK7502080.1"/>
    </source>
</evidence>
<keyword evidence="3" id="KW-1185">Reference proteome</keyword>
<dbReference type="AlphaFoldDB" id="A0ABD0LS18"/>
<comment type="caution">
    <text evidence="2">The sequence shown here is derived from an EMBL/GenBank/DDBJ whole genome shotgun (WGS) entry which is preliminary data.</text>
</comment>
<proteinExistence type="predicted"/>
<accession>A0ABD0LS18</accession>
<organism evidence="2 3">
    <name type="scientific">Batillaria attramentaria</name>
    <dbReference type="NCBI Taxonomy" id="370345"/>
    <lineage>
        <taxon>Eukaryota</taxon>
        <taxon>Metazoa</taxon>
        <taxon>Spiralia</taxon>
        <taxon>Lophotrochozoa</taxon>
        <taxon>Mollusca</taxon>
        <taxon>Gastropoda</taxon>
        <taxon>Caenogastropoda</taxon>
        <taxon>Sorbeoconcha</taxon>
        <taxon>Cerithioidea</taxon>
        <taxon>Batillariidae</taxon>
        <taxon>Batillaria</taxon>
    </lineage>
</organism>
<reference evidence="2 3" key="1">
    <citation type="journal article" date="2023" name="Sci. Data">
        <title>Genome assembly of the Korean intertidal mud-creeper Batillaria attramentaria.</title>
        <authorList>
            <person name="Patra A.K."/>
            <person name="Ho P.T."/>
            <person name="Jun S."/>
            <person name="Lee S.J."/>
            <person name="Kim Y."/>
            <person name="Won Y.J."/>
        </authorList>
    </citation>
    <scope>NUCLEOTIDE SEQUENCE [LARGE SCALE GENOMIC DNA]</scope>
    <source>
        <strain evidence="2">Wonlab-2016</strain>
    </source>
</reference>
<name>A0ABD0LS18_9CAEN</name>
<gene>
    <name evidence="2" type="ORF">BaRGS_00006832</name>
</gene>
<evidence type="ECO:0000256" key="1">
    <source>
        <dbReference type="SAM" id="MobiDB-lite"/>
    </source>
</evidence>